<accession>A0A846HH18</accession>
<dbReference type="GO" id="GO:0051213">
    <property type="term" value="F:dioxygenase activity"/>
    <property type="evidence" value="ECO:0007669"/>
    <property type="project" value="UniProtKB-KW"/>
</dbReference>
<dbReference type="InterPro" id="IPR051821">
    <property type="entry name" value="Asp/Asn_beta-hydroxylase"/>
</dbReference>
<evidence type="ECO:0000313" key="5">
    <source>
        <dbReference type="EMBL" id="NEU75701.1"/>
    </source>
</evidence>
<dbReference type="RefSeq" id="WP_052324603.1">
    <property type="nucleotide sequence ID" value="NZ_JTCM02000079.1"/>
</dbReference>
<proteinExistence type="inferred from homology"/>
<dbReference type="PANTHER" id="PTHR46332">
    <property type="entry name" value="ASPARTATE BETA-HYDROXYLASE DOMAIN-CONTAINING PROTEIN 2"/>
    <property type="match status" value="1"/>
</dbReference>
<evidence type="ECO:0000256" key="3">
    <source>
        <dbReference type="ARBA" id="ARBA00023002"/>
    </source>
</evidence>
<evidence type="ECO:0000256" key="1">
    <source>
        <dbReference type="ARBA" id="ARBA00007730"/>
    </source>
</evidence>
<dbReference type="AlphaFoldDB" id="A0A846HH18"/>
<evidence type="ECO:0000313" key="6">
    <source>
        <dbReference type="Proteomes" id="UP000031549"/>
    </source>
</evidence>
<dbReference type="PANTHER" id="PTHR46332:SF5">
    <property type="entry name" value="ASPARTATE BETA-HYDROXYLASE DOMAIN CONTAINING 2"/>
    <property type="match status" value="1"/>
</dbReference>
<dbReference type="Gene3D" id="2.60.120.330">
    <property type="entry name" value="B-lactam Antibiotic, Isopenicillin N Synthase, Chain"/>
    <property type="match status" value="1"/>
</dbReference>
<keyword evidence="6" id="KW-1185">Reference proteome</keyword>
<dbReference type="InterPro" id="IPR027443">
    <property type="entry name" value="IPNS-like_sf"/>
</dbReference>
<comment type="similarity">
    <text evidence="1">Belongs to the aspartyl/asparaginyl beta-hydroxylase family.</text>
</comment>
<dbReference type="SUPFAM" id="SSF51197">
    <property type="entry name" value="Clavaminate synthase-like"/>
    <property type="match status" value="1"/>
</dbReference>
<protein>
    <submittedName>
        <fullName evidence="5">Aspartyl/asparaginyl beta-hydroxylase domain-containing protein</fullName>
    </submittedName>
</protein>
<comment type="caution">
    <text evidence="5">The sequence shown here is derived from an EMBL/GenBank/DDBJ whole genome shotgun (WGS) entry which is preliminary data.</text>
</comment>
<dbReference type="Proteomes" id="UP000031549">
    <property type="component" value="Unassembled WGS sequence"/>
</dbReference>
<dbReference type="GO" id="GO:0016020">
    <property type="term" value="C:membrane"/>
    <property type="evidence" value="ECO:0007669"/>
    <property type="project" value="TreeGrafter"/>
</dbReference>
<keyword evidence="3" id="KW-0560">Oxidoreductase</keyword>
<dbReference type="InterPro" id="IPR007803">
    <property type="entry name" value="Asp/Arg/Pro-Hydrxlase"/>
</dbReference>
<reference evidence="5 6" key="1">
    <citation type="journal article" date="2015" name="Genome Announc.">
        <title>Draft Genome Sequence of Cyanobacterium Hassallia byssoidea Strain VB512170, Isolated from Monuments in India.</title>
        <authorList>
            <person name="Singh D."/>
            <person name="Chandrababunaidu M.M."/>
            <person name="Panda A."/>
            <person name="Sen D."/>
            <person name="Bhattacharyya S."/>
            <person name="Adhikary S.P."/>
            <person name="Tripathy S."/>
        </authorList>
    </citation>
    <scope>NUCLEOTIDE SEQUENCE [LARGE SCALE GENOMIC DNA]</scope>
    <source>
        <strain evidence="5 6">VB512170</strain>
    </source>
</reference>
<sequence length="287" mass="33012">MMLQLNSTKITFFLRLLKLLNFLYPKGNVHRFEETIKLIARQTLNLTDKSSKFVYYGITHKPWYESDDYNILKFVSDTLKKGFTDIEDECMAYFSPGHSVHSIVPKHKPSEIFGESFKDKDESWKYNLIWTQGKFTEAALSLFPKTVNIVTKLKPFIYPLAGEVAFLVMEPGVVIPPHADSEINLSLNCHFGIKTPEGCGIKVGGETRSWTRGEILCFDNSFTHEAWNKGQEKRVVLMLDLYHPELTKIEQTLLKLALTDFNLLGIEGGYNQIQDSQYLNQLLKIFQ</sequence>
<evidence type="ECO:0000256" key="2">
    <source>
        <dbReference type="ARBA" id="ARBA00022964"/>
    </source>
</evidence>
<evidence type="ECO:0000259" key="4">
    <source>
        <dbReference type="Pfam" id="PF05118"/>
    </source>
</evidence>
<feature type="domain" description="Aspartyl/asparaginy/proline hydroxylase" evidence="4">
    <location>
        <begin position="84"/>
        <end position="244"/>
    </location>
</feature>
<gene>
    <name evidence="5" type="ORF">PI95_024855</name>
</gene>
<dbReference type="EMBL" id="JTCM02000079">
    <property type="protein sequence ID" value="NEU75701.1"/>
    <property type="molecule type" value="Genomic_DNA"/>
</dbReference>
<organism evidence="5 6">
    <name type="scientific">Hassallia byssoidea VB512170</name>
    <dbReference type="NCBI Taxonomy" id="1304833"/>
    <lineage>
        <taxon>Bacteria</taxon>
        <taxon>Bacillati</taxon>
        <taxon>Cyanobacteriota</taxon>
        <taxon>Cyanophyceae</taxon>
        <taxon>Nostocales</taxon>
        <taxon>Tolypothrichaceae</taxon>
        <taxon>Hassallia</taxon>
    </lineage>
</organism>
<name>A0A846HH18_9CYAN</name>
<dbReference type="Pfam" id="PF05118">
    <property type="entry name" value="Asp_Arg_Hydrox"/>
    <property type="match status" value="1"/>
</dbReference>
<keyword evidence="2" id="KW-0223">Dioxygenase</keyword>